<organism evidence="1 2">
    <name type="scientific">Caproiciproducens galactitolivorans</name>
    <dbReference type="NCBI Taxonomy" id="642589"/>
    <lineage>
        <taxon>Bacteria</taxon>
        <taxon>Bacillati</taxon>
        <taxon>Bacillota</taxon>
        <taxon>Clostridia</taxon>
        <taxon>Eubacteriales</taxon>
        <taxon>Acutalibacteraceae</taxon>
        <taxon>Caproiciproducens</taxon>
    </lineage>
</organism>
<evidence type="ECO:0000313" key="1">
    <source>
        <dbReference type="EMBL" id="TGJ75493.1"/>
    </source>
</evidence>
<dbReference type="Proteomes" id="UP000297714">
    <property type="component" value="Unassembled WGS sequence"/>
</dbReference>
<accession>A0A4Z0Y9B5</accession>
<comment type="caution">
    <text evidence="1">The sequence shown here is derived from an EMBL/GenBank/DDBJ whole genome shotgun (WGS) entry which is preliminary data.</text>
</comment>
<evidence type="ECO:0000313" key="2">
    <source>
        <dbReference type="Proteomes" id="UP000297714"/>
    </source>
</evidence>
<dbReference type="AlphaFoldDB" id="A0A4Z0Y9B5"/>
<proteinExistence type="predicted"/>
<protein>
    <submittedName>
        <fullName evidence="1">Uncharacterized protein</fullName>
    </submittedName>
</protein>
<gene>
    <name evidence="1" type="ORF">CAGA_23720</name>
</gene>
<sequence>MNELKMNQLTIQDGRIFLDNKEIQCVQEYSLKGSTDGTAELSLKLLVDLESVQLR</sequence>
<keyword evidence="2" id="KW-1185">Reference proteome</keyword>
<dbReference type="RefSeq" id="WP_167875234.1">
    <property type="nucleotide sequence ID" value="NZ_SRMQ01000016.1"/>
</dbReference>
<reference evidence="1 2" key="1">
    <citation type="submission" date="2019-04" db="EMBL/GenBank/DDBJ databases">
        <authorList>
            <person name="Poehlein A."/>
            <person name="Bengelsdorf F.R."/>
            <person name="Duerre P."/>
            <person name="Daniel R."/>
        </authorList>
    </citation>
    <scope>NUCLEOTIDE SEQUENCE [LARGE SCALE GENOMIC DNA]</scope>
    <source>
        <strain evidence="1 2">BS-1</strain>
    </source>
</reference>
<name>A0A4Z0Y9B5_9FIRM</name>
<dbReference type="EMBL" id="SRMQ01000016">
    <property type="protein sequence ID" value="TGJ75493.1"/>
    <property type="molecule type" value="Genomic_DNA"/>
</dbReference>